<evidence type="ECO:0000256" key="3">
    <source>
        <dbReference type="ARBA" id="ARBA00022618"/>
    </source>
</evidence>
<keyword evidence="7" id="KW-0131">Cell cycle</keyword>
<evidence type="ECO:0000256" key="9">
    <source>
        <dbReference type="SAM" id="Phobius"/>
    </source>
</evidence>
<evidence type="ECO:0000256" key="2">
    <source>
        <dbReference type="ARBA" id="ARBA00022475"/>
    </source>
</evidence>
<evidence type="ECO:0000256" key="8">
    <source>
        <dbReference type="SAM" id="MobiDB-lite"/>
    </source>
</evidence>
<evidence type="ECO:0000256" key="4">
    <source>
        <dbReference type="ARBA" id="ARBA00022692"/>
    </source>
</evidence>
<keyword evidence="3 10" id="KW-0132">Cell division</keyword>
<reference evidence="10 11" key="1">
    <citation type="submission" date="2020-08" db="EMBL/GenBank/DDBJ databases">
        <title>Genomic Encyclopedia of Type Strains, Phase III (KMG-III): the genomes of soil and plant-associated and newly described type strains.</title>
        <authorList>
            <person name="Whitman W."/>
        </authorList>
    </citation>
    <scope>NUCLEOTIDE SEQUENCE [LARGE SCALE GENOMIC DNA]</scope>
    <source>
        <strain evidence="10 11">CECT 5885</strain>
    </source>
</reference>
<keyword evidence="6 9" id="KW-0472">Membrane</keyword>
<protein>
    <submittedName>
        <fullName evidence="10">Cell division protein FtsL</fullName>
    </submittedName>
</protein>
<dbReference type="Pfam" id="PF04999">
    <property type="entry name" value="FtsL"/>
    <property type="match status" value="1"/>
</dbReference>
<feature type="region of interest" description="Disordered" evidence="8">
    <location>
        <begin position="144"/>
        <end position="187"/>
    </location>
</feature>
<comment type="caution">
    <text evidence="10">The sequence shown here is derived from an EMBL/GenBank/DDBJ whole genome shotgun (WGS) entry which is preliminary data.</text>
</comment>
<keyword evidence="2" id="KW-1003">Cell membrane</keyword>
<dbReference type="Proteomes" id="UP000588111">
    <property type="component" value="Unassembled WGS sequence"/>
</dbReference>
<evidence type="ECO:0000313" key="11">
    <source>
        <dbReference type="Proteomes" id="UP000588111"/>
    </source>
</evidence>
<feature type="compositionally biased region" description="Polar residues" evidence="8">
    <location>
        <begin position="162"/>
        <end position="178"/>
    </location>
</feature>
<organism evidence="10 11">
    <name type="scientific">Psychrobacter luti</name>
    <dbReference type="NCBI Taxonomy" id="198481"/>
    <lineage>
        <taxon>Bacteria</taxon>
        <taxon>Pseudomonadati</taxon>
        <taxon>Pseudomonadota</taxon>
        <taxon>Gammaproteobacteria</taxon>
        <taxon>Moraxellales</taxon>
        <taxon>Moraxellaceae</taxon>
        <taxon>Psychrobacter</taxon>
    </lineage>
</organism>
<keyword evidence="5 9" id="KW-1133">Transmembrane helix</keyword>
<dbReference type="GO" id="GO:0005886">
    <property type="term" value="C:plasma membrane"/>
    <property type="evidence" value="ECO:0007669"/>
    <property type="project" value="UniProtKB-SubCell"/>
</dbReference>
<name>A0A839TDL8_9GAMM</name>
<comment type="subcellular location">
    <subcellularLocation>
        <location evidence="1">Cell membrane</location>
        <topology evidence="1">Single-pass type II membrane protein</topology>
    </subcellularLocation>
</comment>
<keyword evidence="4 9" id="KW-0812">Transmembrane</keyword>
<gene>
    <name evidence="10" type="ORF">FHS24_002100</name>
</gene>
<evidence type="ECO:0000313" key="10">
    <source>
        <dbReference type="EMBL" id="MBB3107572.1"/>
    </source>
</evidence>
<dbReference type="InterPro" id="IPR011922">
    <property type="entry name" value="Cell_div_FtsL"/>
</dbReference>
<dbReference type="AlphaFoldDB" id="A0A839TDL8"/>
<feature type="transmembrane region" description="Helical" evidence="9">
    <location>
        <begin position="31"/>
        <end position="50"/>
    </location>
</feature>
<dbReference type="GO" id="GO:0051301">
    <property type="term" value="P:cell division"/>
    <property type="evidence" value="ECO:0007669"/>
    <property type="project" value="UniProtKB-KW"/>
</dbReference>
<keyword evidence="11" id="KW-1185">Reference proteome</keyword>
<feature type="compositionally biased region" description="Low complexity" evidence="8">
    <location>
        <begin position="144"/>
        <end position="161"/>
    </location>
</feature>
<accession>A0A839TDL8</accession>
<proteinExistence type="predicted"/>
<sequence>MAISDKPVNRRTATPPNTDVGELFVRRFNVVSIYVAILLLLAAAIIWSGIKTAEGVQQYHQDYKTLQDMKKQERKLQVEHQRLLIEQQTFSATPQIASRAVAELGMFSPTLKDKLIIQPGAAVALAPIESDDSDTVVTNDSDVVSSDAANSDAANSDTVNNVASTDLSPTVTPDSATNDADAAEAGR</sequence>
<dbReference type="EMBL" id="JACHXL010000005">
    <property type="protein sequence ID" value="MBB3107572.1"/>
    <property type="molecule type" value="Genomic_DNA"/>
</dbReference>
<evidence type="ECO:0000256" key="6">
    <source>
        <dbReference type="ARBA" id="ARBA00023136"/>
    </source>
</evidence>
<evidence type="ECO:0000256" key="5">
    <source>
        <dbReference type="ARBA" id="ARBA00022989"/>
    </source>
</evidence>
<evidence type="ECO:0000256" key="7">
    <source>
        <dbReference type="ARBA" id="ARBA00023306"/>
    </source>
</evidence>
<evidence type="ECO:0000256" key="1">
    <source>
        <dbReference type="ARBA" id="ARBA00004401"/>
    </source>
</evidence>
<dbReference type="RefSeq" id="WP_183621050.1">
    <property type="nucleotide sequence ID" value="NZ_CAJHAH010000006.1"/>
</dbReference>